<feature type="short sequence motif" description="Histidine triad motif" evidence="1">
    <location>
        <begin position="102"/>
        <end position="106"/>
    </location>
</feature>
<proteinExistence type="predicted"/>
<protein>
    <submittedName>
        <fullName evidence="3">HIT domain-containing protein</fullName>
    </submittedName>
</protein>
<evidence type="ECO:0000259" key="2">
    <source>
        <dbReference type="PROSITE" id="PS51084"/>
    </source>
</evidence>
<dbReference type="Gene3D" id="3.30.428.10">
    <property type="entry name" value="HIT-like"/>
    <property type="match status" value="1"/>
</dbReference>
<dbReference type="InterPro" id="IPR036265">
    <property type="entry name" value="HIT-like_sf"/>
</dbReference>
<dbReference type="Pfam" id="PF01230">
    <property type="entry name" value="HIT"/>
    <property type="match status" value="1"/>
</dbReference>
<organism evidence="3 4">
    <name type="scientific">Alkalicoccobacillus plakortidis</name>
    <dbReference type="NCBI Taxonomy" id="444060"/>
    <lineage>
        <taxon>Bacteria</taxon>
        <taxon>Bacillati</taxon>
        <taxon>Bacillota</taxon>
        <taxon>Bacilli</taxon>
        <taxon>Bacillales</taxon>
        <taxon>Bacillaceae</taxon>
        <taxon>Alkalicoccobacillus</taxon>
    </lineage>
</organism>
<dbReference type="EMBL" id="JAMQJY010000004">
    <property type="protein sequence ID" value="MCM2677561.1"/>
    <property type="molecule type" value="Genomic_DNA"/>
</dbReference>
<keyword evidence="4" id="KW-1185">Reference proteome</keyword>
<dbReference type="InterPro" id="IPR011146">
    <property type="entry name" value="HIT-like"/>
</dbReference>
<dbReference type="PANTHER" id="PTHR42997:SF1">
    <property type="entry name" value="AP-4-A PHOSPHORYLASE"/>
    <property type="match status" value="1"/>
</dbReference>
<evidence type="ECO:0000313" key="4">
    <source>
        <dbReference type="Proteomes" id="UP001203665"/>
    </source>
</evidence>
<evidence type="ECO:0000313" key="3">
    <source>
        <dbReference type="EMBL" id="MCM2677561.1"/>
    </source>
</evidence>
<dbReference type="Proteomes" id="UP001203665">
    <property type="component" value="Unassembled WGS sequence"/>
</dbReference>
<name>A0ABT0XNV9_9BACI</name>
<dbReference type="InterPro" id="IPR052908">
    <property type="entry name" value="AP-4-A_phosphorylase"/>
</dbReference>
<feature type="domain" description="HIT" evidence="2">
    <location>
        <begin position="42"/>
        <end position="118"/>
    </location>
</feature>
<dbReference type="SUPFAM" id="SSF54197">
    <property type="entry name" value="HIT-like"/>
    <property type="match status" value="1"/>
</dbReference>
<reference evidence="3" key="1">
    <citation type="submission" date="2022-06" db="EMBL/GenBank/DDBJ databases">
        <title>Alkalicoccobacillus porphyridii sp. nov., isolated from a marine red alga, Porphyridium purpureum and reclassification of Shouchella plakortidis and Shouchella gibsonii as Alkalicoccobacillus plakortidis comb. nov. and Alkalicoccobacillus gibsonii comb. nov.</title>
        <authorList>
            <person name="Kim K.H."/>
            <person name="Lee J.K."/>
            <person name="Han D.M."/>
            <person name="Baek J.H."/>
            <person name="Jeon C.O."/>
        </authorList>
    </citation>
    <scope>NUCLEOTIDE SEQUENCE</scope>
    <source>
        <strain evidence="3">DSM 19153</strain>
    </source>
</reference>
<dbReference type="RefSeq" id="WP_251611361.1">
    <property type="nucleotide sequence ID" value="NZ_JAMQJY010000004.1"/>
</dbReference>
<evidence type="ECO:0000256" key="1">
    <source>
        <dbReference type="PROSITE-ProRule" id="PRU00464"/>
    </source>
</evidence>
<sequence>MNENCVFCYPNIETDKQIIFSHSSCMFLQLKSAQREGVALNGAGVIVPKQHRETVFDLTSQEWEDTFELLKQVKNWLDTTLQPAGYNIGWNCGSVAGQHIPHAHMHVLPRYEHEEMAGKGIRYLFKNQ</sequence>
<dbReference type="PROSITE" id="PS51084">
    <property type="entry name" value="HIT_2"/>
    <property type="match status" value="1"/>
</dbReference>
<comment type="caution">
    <text evidence="3">The sequence shown here is derived from an EMBL/GenBank/DDBJ whole genome shotgun (WGS) entry which is preliminary data.</text>
</comment>
<gene>
    <name evidence="3" type="ORF">NDM98_20345</name>
</gene>
<dbReference type="PANTHER" id="PTHR42997">
    <property type="entry name" value="HIT FAMILY HYDROLASE"/>
    <property type="match status" value="1"/>
</dbReference>
<accession>A0ABT0XNV9</accession>